<proteinExistence type="predicted"/>
<dbReference type="KEGG" id="azz:DEW08_19750"/>
<gene>
    <name evidence="2" type="ORF">DEW08_19750</name>
</gene>
<evidence type="ECO:0000313" key="2">
    <source>
        <dbReference type="EMBL" id="AWK88327.1"/>
    </source>
</evidence>
<dbReference type="Pfam" id="PF03621">
    <property type="entry name" value="MbtH"/>
    <property type="match status" value="1"/>
</dbReference>
<dbReference type="PANTHER" id="PTHR38444:SF1">
    <property type="entry name" value="ENTEROBACTIN BIOSYNTHESIS PROTEIN YBDZ"/>
    <property type="match status" value="1"/>
</dbReference>
<name>A0A2S2CVL2_9PROT</name>
<protein>
    <submittedName>
        <fullName evidence="2">MbtH family protein</fullName>
    </submittedName>
</protein>
<evidence type="ECO:0000259" key="1">
    <source>
        <dbReference type="SMART" id="SM00923"/>
    </source>
</evidence>
<dbReference type="GO" id="GO:0019290">
    <property type="term" value="P:siderophore biosynthetic process"/>
    <property type="evidence" value="ECO:0007669"/>
    <property type="project" value="TreeGrafter"/>
</dbReference>
<dbReference type="InterPro" id="IPR038020">
    <property type="entry name" value="MbtH-like_sf"/>
</dbReference>
<evidence type="ECO:0000313" key="3">
    <source>
        <dbReference type="Proteomes" id="UP000245629"/>
    </source>
</evidence>
<dbReference type="SUPFAM" id="SSF160582">
    <property type="entry name" value="MbtH-like"/>
    <property type="match status" value="1"/>
</dbReference>
<dbReference type="SMART" id="SM00923">
    <property type="entry name" value="MbtH"/>
    <property type="match status" value="1"/>
</dbReference>
<dbReference type="Proteomes" id="UP000245629">
    <property type="component" value="Chromosome 3"/>
</dbReference>
<feature type="domain" description="MbtH-like" evidence="1">
    <location>
        <begin position="4"/>
        <end position="54"/>
    </location>
</feature>
<dbReference type="OrthoDB" id="7584480at2"/>
<dbReference type="Gene3D" id="3.90.820.10">
    <property type="entry name" value="Structural Genomics, Unknown Function 30-nov-00 1gh9 Mol_id"/>
    <property type="match status" value="1"/>
</dbReference>
<dbReference type="EMBL" id="CP029354">
    <property type="protein sequence ID" value="AWK88327.1"/>
    <property type="molecule type" value="Genomic_DNA"/>
</dbReference>
<reference evidence="3" key="1">
    <citation type="submission" date="2018-05" db="EMBL/GenBank/DDBJ databases">
        <title>Azospirillum thermophila sp. nov., a novel isolated from hot spring.</title>
        <authorList>
            <person name="Zhao Z."/>
        </authorList>
    </citation>
    <scope>NUCLEOTIDE SEQUENCE [LARGE SCALE GENOMIC DNA]</scope>
    <source>
        <strain evidence="3">CFH 70021</strain>
    </source>
</reference>
<accession>A0A2S2CVL2</accession>
<dbReference type="InterPro" id="IPR005153">
    <property type="entry name" value="MbtH-like_dom"/>
</dbReference>
<organism evidence="2 3">
    <name type="scientific">Azospirillum thermophilum</name>
    <dbReference type="NCBI Taxonomy" id="2202148"/>
    <lineage>
        <taxon>Bacteria</taxon>
        <taxon>Pseudomonadati</taxon>
        <taxon>Pseudomonadota</taxon>
        <taxon>Alphaproteobacteria</taxon>
        <taxon>Rhodospirillales</taxon>
        <taxon>Azospirillaceae</taxon>
        <taxon>Azospirillum</taxon>
    </lineage>
</organism>
<dbReference type="InterPro" id="IPR037407">
    <property type="entry name" value="MLP_fam"/>
</dbReference>
<sequence>MGQAQSDWQDGTVKVVVNDEGQYALWPAGRGIPSGWTDTGKSGPKDDCLAYISENWQDMRPAASAERPPGWFDRRS</sequence>
<dbReference type="AlphaFoldDB" id="A0A2S2CVL2"/>
<keyword evidence="3" id="KW-1185">Reference proteome</keyword>
<dbReference type="PANTHER" id="PTHR38444">
    <property type="entry name" value="ENTEROBACTIN BIOSYNTHESIS PROTEIN YBDZ"/>
    <property type="match status" value="1"/>
</dbReference>
<dbReference type="GO" id="GO:0005829">
    <property type="term" value="C:cytosol"/>
    <property type="evidence" value="ECO:0007669"/>
    <property type="project" value="TreeGrafter"/>
</dbReference>